<keyword evidence="2" id="KW-1185">Reference proteome</keyword>
<sequence>MKESKRRELELLHKLCKEQNISTALAQELITSSNKFSYENVNQSTRIKEYQELINYHTKLK</sequence>
<dbReference type="AlphaFoldDB" id="A0A9X3RE69"/>
<dbReference type="RefSeq" id="WP_269927381.1">
    <property type="nucleotide sequence ID" value="NZ_JAMKBJ010000015.1"/>
</dbReference>
<protein>
    <submittedName>
        <fullName evidence="1">Uncharacterized protein</fullName>
    </submittedName>
</protein>
<dbReference type="Proteomes" id="UP001152173">
    <property type="component" value="Unassembled WGS sequence"/>
</dbReference>
<dbReference type="Pfam" id="PF20306">
    <property type="entry name" value="Sp-DndD"/>
    <property type="match status" value="1"/>
</dbReference>
<dbReference type="EMBL" id="JAMKBJ010000015">
    <property type="protein sequence ID" value="MCZ8538306.1"/>
    <property type="molecule type" value="Genomic_DNA"/>
</dbReference>
<name>A0A9X3RE69_9BACL</name>
<evidence type="ECO:0000313" key="1">
    <source>
        <dbReference type="EMBL" id="MCZ8538306.1"/>
    </source>
</evidence>
<organism evidence="1 2">
    <name type="scientific">Paenisporosarcina quisquiliarum</name>
    <dbReference type="NCBI Taxonomy" id="365346"/>
    <lineage>
        <taxon>Bacteria</taxon>
        <taxon>Bacillati</taxon>
        <taxon>Bacillota</taxon>
        <taxon>Bacilli</taxon>
        <taxon>Bacillales</taxon>
        <taxon>Caryophanaceae</taxon>
        <taxon>Paenisporosarcina</taxon>
    </lineage>
</organism>
<gene>
    <name evidence="1" type="ORF">M9R32_14005</name>
</gene>
<accession>A0A9X3RE69</accession>
<dbReference type="InterPro" id="IPR046882">
    <property type="entry name" value="Sp-DndD"/>
</dbReference>
<evidence type="ECO:0000313" key="2">
    <source>
        <dbReference type="Proteomes" id="UP001152173"/>
    </source>
</evidence>
<proteinExistence type="predicted"/>
<reference evidence="1" key="1">
    <citation type="submission" date="2022-05" db="EMBL/GenBank/DDBJ databases">
        <authorList>
            <person name="Colautti A."/>
            <person name="Iacumin L."/>
        </authorList>
    </citation>
    <scope>NUCLEOTIDE SEQUENCE</scope>
    <source>
        <strain evidence="1">SK 55</strain>
    </source>
</reference>
<comment type="caution">
    <text evidence="1">The sequence shown here is derived from an EMBL/GenBank/DDBJ whole genome shotgun (WGS) entry which is preliminary data.</text>
</comment>